<organism evidence="2 3">
    <name type="scientific">Ditylenchus destructor</name>
    <dbReference type="NCBI Taxonomy" id="166010"/>
    <lineage>
        <taxon>Eukaryota</taxon>
        <taxon>Metazoa</taxon>
        <taxon>Ecdysozoa</taxon>
        <taxon>Nematoda</taxon>
        <taxon>Chromadorea</taxon>
        <taxon>Rhabditida</taxon>
        <taxon>Tylenchina</taxon>
        <taxon>Tylenchomorpha</taxon>
        <taxon>Sphaerularioidea</taxon>
        <taxon>Anguinidae</taxon>
        <taxon>Anguininae</taxon>
        <taxon>Ditylenchus</taxon>
    </lineage>
</organism>
<accession>A0AAD4MRC1</accession>
<comment type="caution">
    <text evidence="2">The sequence shown here is derived from an EMBL/GenBank/DDBJ whole genome shotgun (WGS) entry which is preliminary data.</text>
</comment>
<feature type="compositionally biased region" description="Basic and acidic residues" evidence="1">
    <location>
        <begin position="184"/>
        <end position="205"/>
    </location>
</feature>
<protein>
    <submittedName>
        <fullName evidence="2">Uncharacterized protein</fullName>
    </submittedName>
</protein>
<gene>
    <name evidence="2" type="ORF">DdX_15452</name>
</gene>
<dbReference type="Proteomes" id="UP001201812">
    <property type="component" value="Unassembled WGS sequence"/>
</dbReference>
<sequence length="548" mass="59976">MPQWDATPMTDKDTSAINHTVDEILEGQELLLGVISVNPQLAPSPQLVAYDAAGNLFINGGYEQGSVTALLPEAFQIPLQFTKANALLNVAVCVRANSKCIRGGLTLSIGDCNMTVPADSLKPLKESECWIGGWAVKNTRLGDGMVIKYDVPTCRMVAVITSKDIRKCEMDWEPFKIIASDSRVDEKDAMPHEETLEYEQTKSYEEVWSSSNTQEQEDGGKREEEDGQQSGRVDTVGSKETTYEEVTDSEKTNVQWNKENAAPMQMPGLAGAFMSPAQGFLNKMTDGLPPCVKDITNVKNAMNGQDQAIAAQAGVAVSHRGGVVNRAAGATLTALIPLITAGLDFMGKSAGKKDNGDSKGPSNTCGVETLHSQKWGSVDEHKQEVTTTDLQSHKSLRMKYYKSRYTNTQSHAIKYTETAKKIMKTNITVKPGVTYEARQLYIKCGGDAQKWKSPHIRILQYYTDGRRPNETYDNYQNSDLFKGTCVVKNDTCKPVNATDSMSSYNTTDSDISTTDPDKNGEPSIGVAYDWQALISVVVLLLVASHGYV</sequence>
<dbReference type="EMBL" id="JAKKPZ010000098">
    <property type="protein sequence ID" value="KAI1702441.1"/>
    <property type="molecule type" value="Genomic_DNA"/>
</dbReference>
<evidence type="ECO:0000256" key="1">
    <source>
        <dbReference type="SAM" id="MobiDB-lite"/>
    </source>
</evidence>
<evidence type="ECO:0000313" key="2">
    <source>
        <dbReference type="EMBL" id="KAI1702441.1"/>
    </source>
</evidence>
<dbReference type="AlphaFoldDB" id="A0AAD4MRC1"/>
<proteinExistence type="predicted"/>
<evidence type="ECO:0000313" key="3">
    <source>
        <dbReference type="Proteomes" id="UP001201812"/>
    </source>
</evidence>
<reference evidence="2" key="1">
    <citation type="submission" date="2022-01" db="EMBL/GenBank/DDBJ databases">
        <title>Genome Sequence Resource for Two Populations of Ditylenchus destructor, the Migratory Endoparasitic Phytonematode.</title>
        <authorList>
            <person name="Zhang H."/>
            <person name="Lin R."/>
            <person name="Xie B."/>
        </authorList>
    </citation>
    <scope>NUCLEOTIDE SEQUENCE</scope>
    <source>
        <strain evidence="2">BazhouSP</strain>
    </source>
</reference>
<feature type="region of interest" description="Disordered" evidence="1">
    <location>
        <begin position="184"/>
        <end position="251"/>
    </location>
</feature>
<keyword evidence="3" id="KW-1185">Reference proteome</keyword>
<name>A0AAD4MRC1_9BILA</name>